<keyword evidence="3" id="KW-1185">Reference proteome</keyword>
<evidence type="ECO:0000256" key="1">
    <source>
        <dbReference type="SAM" id="Phobius"/>
    </source>
</evidence>
<keyword evidence="1" id="KW-1133">Transmembrane helix</keyword>
<keyword evidence="1" id="KW-0812">Transmembrane</keyword>
<comment type="caution">
    <text evidence="2">The sequence shown here is derived from an EMBL/GenBank/DDBJ whole genome shotgun (WGS) entry which is preliminary data.</text>
</comment>
<accession>A0ABT3G1I7</accession>
<feature type="transmembrane region" description="Helical" evidence="1">
    <location>
        <begin position="103"/>
        <end position="122"/>
    </location>
</feature>
<reference evidence="2" key="1">
    <citation type="submission" date="2022-10" db="EMBL/GenBank/DDBJ databases">
        <title>Luteolibacter sp. GHJ8, whole genome shotgun sequencing project.</title>
        <authorList>
            <person name="Zhao G."/>
            <person name="Shen L."/>
        </authorList>
    </citation>
    <scope>NUCLEOTIDE SEQUENCE</scope>
    <source>
        <strain evidence="2">GHJ8</strain>
    </source>
</reference>
<sequence>MSPGSFEERRAADWVELDRQITAVEKGKPEAGVDELPRRFREACADLALARHRMYPAQLIERLNTLVIRGYKLLYRSRKRGWEAALRFAVSGFPQAVRAEWRLFWLCNALFWVPFFVMMFSAKWDIDWIRAALGAEGMASMEQMYGGQEQQISHLRSEYGSNFMMFAFYIQNNVGIDFQIFAGGIVACLGTIFFLIYNGIHIGAAAGYVDYACNPESFWSFVAGHSSYELLGMVVAGMAGMRLGMGVLKPGRLPRGRAMAEAAKRALPLIYGAGVMTAMAAVVEGFWSAEPIDVQVKYAVGIAGWVLHVAYFLFVGRGARAA</sequence>
<dbReference type="PANTHER" id="PTHR35337">
    <property type="entry name" value="SLR1478 PROTEIN"/>
    <property type="match status" value="1"/>
</dbReference>
<name>A0ABT3G1I7_9BACT</name>
<dbReference type="PANTHER" id="PTHR35337:SF1">
    <property type="entry name" value="SLR1478 PROTEIN"/>
    <property type="match status" value="1"/>
</dbReference>
<dbReference type="EMBL" id="JAPDDR010000004">
    <property type="protein sequence ID" value="MCW1913692.1"/>
    <property type="molecule type" value="Genomic_DNA"/>
</dbReference>
<feature type="transmembrane region" description="Helical" evidence="1">
    <location>
        <begin position="174"/>
        <end position="197"/>
    </location>
</feature>
<dbReference type="InterPro" id="IPR002798">
    <property type="entry name" value="SpoIIM-like"/>
</dbReference>
<feature type="transmembrane region" description="Helical" evidence="1">
    <location>
        <begin position="269"/>
        <end position="289"/>
    </location>
</feature>
<evidence type="ECO:0000313" key="3">
    <source>
        <dbReference type="Proteomes" id="UP001165653"/>
    </source>
</evidence>
<proteinExistence type="predicted"/>
<evidence type="ECO:0000313" key="2">
    <source>
        <dbReference type="EMBL" id="MCW1913692.1"/>
    </source>
</evidence>
<keyword evidence="1" id="KW-0472">Membrane</keyword>
<organism evidence="2 3">
    <name type="scientific">Luteolibacter rhizosphaerae</name>
    <dbReference type="NCBI Taxonomy" id="2989719"/>
    <lineage>
        <taxon>Bacteria</taxon>
        <taxon>Pseudomonadati</taxon>
        <taxon>Verrucomicrobiota</taxon>
        <taxon>Verrucomicrobiia</taxon>
        <taxon>Verrucomicrobiales</taxon>
        <taxon>Verrucomicrobiaceae</taxon>
        <taxon>Luteolibacter</taxon>
    </lineage>
</organism>
<dbReference type="Proteomes" id="UP001165653">
    <property type="component" value="Unassembled WGS sequence"/>
</dbReference>
<dbReference type="Pfam" id="PF01944">
    <property type="entry name" value="SpoIIM"/>
    <property type="match status" value="1"/>
</dbReference>
<gene>
    <name evidence="2" type="ORF">OJ996_08905</name>
</gene>
<feature type="transmembrane region" description="Helical" evidence="1">
    <location>
        <begin position="295"/>
        <end position="314"/>
    </location>
</feature>
<protein>
    <submittedName>
        <fullName evidence="2">Stage II sporulation protein M</fullName>
    </submittedName>
</protein>
<dbReference type="RefSeq" id="WP_264513194.1">
    <property type="nucleotide sequence ID" value="NZ_JAPDDR010000004.1"/>
</dbReference>